<sequence>MQLSSWTSAFLVVVLVVHIDVVTSRGGRGGGGRGGGRGGGGRGGFFGSRGSIGGGASTFSHGSGLGSIARSSSFKTAIAGAPAGHLTYKGGKSFIRTPGAVMMWSSRPYYWGPSYYQHRSGYEMCSMSLINSTDNSFNDVFFNNGTRPKMIVWGCRSYTEHCCGYECCPSDNGGNSITEDLIIGLIVLLVFVYILYNCIRKKRDSIVPSANNDDKLAEYPVNTSGSMYDQAPQQPSYPQPPSYPQQPDPPPPYPS</sequence>
<keyword evidence="3" id="KW-0732">Signal</keyword>
<feature type="signal peptide" evidence="3">
    <location>
        <begin position="1"/>
        <end position="24"/>
    </location>
</feature>
<reference evidence="6" key="1">
    <citation type="submission" date="2022-11" db="UniProtKB">
        <authorList>
            <consortium name="WormBaseParasite"/>
        </authorList>
    </citation>
    <scope>IDENTIFICATION</scope>
</reference>
<dbReference type="Pfam" id="PF01705">
    <property type="entry name" value="CX"/>
    <property type="match status" value="1"/>
</dbReference>
<evidence type="ECO:0000259" key="4">
    <source>
        <dbReference type="Pfam" id="PF01705"/>
    </source>
</evidence>
<evidence type="ECO:0000313" key="6">
    <source>
        <dbReference type="WBParaSite" id="PSAMB.scaffold8027size6744.g30855.t1"/>
    </source>
</evidence>
<dbReference type="InterPro" id="IPR002619">
    <property type="entry name" value="CX"/>
</dbReference>
<feature type="domain" description="CX" evidence="4">
    <location>
        <begin position="109"/>
        <end position="168"/>
    </location>
</feature>
<evidence type="ECO:0000256" key="2">
    <source>
        <dbReference type="SAM" id="Phobius"/>
    </source>
</evidence>
<name>A0A914XFF8_9BILA</name>
<evidence type="ECO:0000313" key="5">
    <source>
        <dbReference type="Proteomes" id="UP000887566"/>
    </source>
</evidence>
<feature type="transmembrane region" description="Helical" evidence="2">
    <location>
        <begin position="181"/>
        <end position="199"/>
    </location>
</feature>
<dbReference type="WBParaSite" id="PSAMB.scaffold8027size6744.g30855.t1">
    <property type="protein sequence ID" value="PSAMB.scaffold8027size6744.g30855.t1"/>
    <property type="gene ID" value="PSAMB.scaffold8027size6744.g30855"/>
</dbReference>
<keyword evidence="2" id="KW-1133">Transmembrane helix</keyword>
<protein>
    <submittedName>
        <fullName evidence="6">CX domain-containing protein</fullName>
    </submittedName>
</protein>
<keyword evidence="5" id="KW-1185">Reference proteome</keyword>
<accession>A0A914XFF8</accession>
<keyword evidence="2" id="KW-0812">Transmembrane</keyword>
<feature type="region of interest" description="Disordered" evidence="1">
    <location>
        <begin position="210"/>
        <end position="255"/>
    </location>
</feature>
<dbReference type="PANTHER" id="PTHR47520">
    <property type="entry name" value="CX DOMAIN-CONTAINING PROTEIN-RELATED"/>
    <property type="match status" value="1"/>
</dbReference>
<feature type="chain" id="PRO_5037045833" evidence="3">
    <location>
        <begin position="25"/>
        <end position="255"/>
    </location>
</feature>
<proteinExistence type="predicted"/>
<evidence type="ECO:0000256" key="1">
    <source>
        <dbReference type="SAM" id="MobiDB-lite"/>
    </source>
</evidence>
<feature type="compositionally biased region" description="Pro residues" evidence="1">
    <location>
        <begin position="235"/>
        <end position="255"/>
    </location>
</feature>
<dbReference type="AlphaFoldDB" id="A0A914XFF8"/>
<dbReference type="Proteomes" id="UP000887566">
    <property type="component" value="Unplaced"/>
</dbReference>
<organism evidence="5 6">
    <name type="scientific">Plectus sambesii</name>
    <dbReference type="NCBI Taxonomy" id="2011161"/>
    <lineage>
        <taxon>Eukaryota</taxon>
        <taxon>Metazoa</taxon>
        <taxon>Ecdysozoa</taxon>
        <taxon>Nematoda</taxon>
        <taxon>Chromadorea</taxon>
        <taxon>Plectida</taxon>
        <taxon>Plectina</taxon>
        <taxon>Plectoidea</taxon>
        <taxon>Plectidae</taxon>
        <taxon>Plectus</taxon>
    </lineage>
</organism>
<keyword evidence="2" id="KW-0472">Membrane</keyword>
<evidence type="ECO:0000256" key="3">
    <source>
        <dbReference type="SAM" id="SignalP"/>
    </source>
</evidence>